<dbReference type="EMBL" id="UINC01106400">
    <property type="protein sequence ID" value="SVC71038.1"/>
    <property type="molecule type" value="Genomic_DNA"/>
</dbReference>
<keyword evidence="1" id="KW-1133">Transmembrane helix</keyword>
<keyword evidence="1" id="KW-0812">Transmembrane</keyword>
<proteinExistence type="predicted"/>
<reference evidence="2" key="1">
    <citation type="submission" date="2018-05" db="EMBL/GenBank/DDBJ databases">
        <authorList>
            <person name="Lanie J.A."/>
            <person name="Ng W.-L."/>
            <person name="Kazmierczak K.M."/>
            <person name="Andrzejewski T.M."/>
            <person name="Davidsen T.M."/>
            <person name="Wayne K.J."/>
            <person name="Tettelin H."/>
            <person name="Glass J.I."/>
            <person name="Rusch D."/>
            <person name="Podicherti R."/>
            <person name="Tsui H.-C.T."/>
            <person name="Winkler M.E."/>
        </authorList>
    </citation>
    <scope>NUCLEOTIDE SEQUENCE</scope>
</reference>
<feature type="transmembrane region" description="Helical" evidence="1">
    <location>
        <begin position="7"/>
        <end position="26"/>
    </location>
</feature>
<dbReference type="AlphaFoldDB" id="A0A382PE90"/>
<evidence type="ECO:0000313" key="2">
    <source>
        <dbReference type="EMBL" id="SVC71038.1"/>
    </source>
</evidence>
<sequence>MKIYKPTINEWVMIVVFVVIAFNGLLHL</sequence>
<protein>
    <submittedName>
        <fullName evidence="2">Uncharacterized protein</fullName>
    </submittedName>
</protein>
<gene>
    <name evidence="2" type="ORF">METZ01_LOCUS323892</name>
</gene>
<keyword evidence="1" id="KW-0472">Membrane</keyword>
<organism evidence="2">
    <name type="scientific">marine metagenome</name>
    <dbReference type="NCBI Taxonomy" id="408172"/>
    <lineage>
        <taxon>unclassified sequences</taxon>
        <taxon>metagenomes</taxon>
        <taxon>ecological metagenomes</taxon>
    </lineage>
</organism>
<accession>A0A382PE90</accession>
<name>A0A382PE90_9ZZZZ</name>
<evidence type="ECO:0000256" key="1">
    <source>
        <dbReference type="SAM" id="Phobius"/>
    </source>
</evidence>